<evidence type="ECO:0000313" key="1">
    <source>
        <dbReference type="EMBL" id="GBO23077.1"/>
    </source>
</evidence>
<comment type="caution">
    <text evidence="1">The sequence shown here is derived from an EMBL/GenBank/DDBJ whole genome shotgun (WGS) entry which is preliminary data.</text>
</comment>
<dbReference type="EMBL" id="BGPR01046118">
    <property type="protein sequence ID" value="GBO23077.1"/>
    <property type="molecule type" value="Genomic_DNA"/>
</dbReference>
<gene>
    <name evidence="1" type="ORF">AVEN_98081_1</name>
</gene>
<reference evidence="1 2" key="1">
    <citation type="journal article" date="2019" name="Sci. Rep.">
        <title>Orb-weaving spider Araneus ventricosus genome elucidates the spidroin gene catalogue.</title>
        <authorList>
            <person name="Kono N."/>
            <person name="Nakamura H."/>
            <person name="Ohtoshi R."/>
            <person name="Moran D.A.P."/>
            <person name="Shinohara A."/>
            <person name="Yoshida Y."/>
            <person name="Fujiwara M."/>
            <person name="Mori M."/>
            <person name="Tomita M."/>
            <person name="Arakawa K."/>
        </authorList>
    </citation>
    <scope>NUCLEOTIDE SEQUENCE [LARGE SCALE GENOMIC DNA]</scope>
</reference>
<accession>A0A4Y2VH64</accession>
<evidence type="ECO:0000313" key="2">
    <source>
        <dbReference type="Proteomes" id="UP000499080"/>
    </source>
</evidence>
<dbReference type="Proteomes" id="UP000499080">
    <property type="component" value="Unassembled WGS sequence"/>
</dbReference>
<sequence length="113" mass="12175">MQTSSQAGVNQTNQEALSVLREPAGCVLCEPACCVLCVSCAVVLCENVRCCCVSFRCCCTAKMCVIVLSCPCEPQVVLCRAVLCLRLCHLVSAVLSLRPGCSVLSRFEVCYSW</sequence>
<keyword evidence="2" id="KW-1185">Reference proteome</keyword>
<protein>
    <submittedName>
        <fullName evidence="1">Uncharacterized protein</fullName>
    </submittedName>
</protein>
<organism evidence="1 2">
    <name type="scientific">Araneus ventricosus</name>
    <name type="common">Orbweaver spider</name>
    <name type="synonym">Epeira ventricosa</name>
    <dbReference type="NCBI Taxonomy" id="182803"/>
    <lineage>
        <taxon>Eukaryota</taxon>
        <taxon>Metazoa</taxon>
        <taxon>Ecdysozoa</taxon>
        <taxon>Arthropoda</taxon>
        <taxon>Chelicerata</taxon>
        <taxon>Arachnida</taxon>
        <taxon>Araneae</taxon>
        <taxon>Araneomorphae</taxon>
        <taxon>Entelegynae</taxon>
        <taxon>Araneoidea</taxon>
        <taxon>Araneidae</taxon>
        <taxon>Araneus</taxon>
    </lineage>
</organism>
<proteinExistence type="predicted"/>
<dbReference type="AlphaFoldDB" id="A0A4Y2VH64"/>
<name>A0A4Y2VH64_ARAVE</name>